<keyword evidence="1" id="KW-0805">Transcription regulation</keyword>
<dbReference type="SMART" id="SM00345">
    <property type="entry name" value="HTH_GNTR"/>
    <property type="match status" value="1"/>
</dbReference>
<comment type="caution">
    <text evidence="5">The sequence shown here is derived from an EMBL/GenBank/DDBJ whole genome shotgun (WGS) entry which is preliminary data.</text>
</comment>
<dbReference type="InterPro" id="IPR000524">
    <property type="entry name" value="Tscrpt_reg_HTH_GntR"/>
</dbReference>
<dbReference type="PANTHER" id="PTHR43537:SF5">
    <property type="entry name" value="UXU OPERON TRANSCRIPTIONAL REGULATOR"/>
    <property type="match status" value="1"/>
</dbReference>
<dbReference type="EMBL" id="JBHLTN010000032">
    <property type="protein sequence ID" value="MFC0593866.1"/>
    <property type="molecule type" value="Genomic_DNA"/>
</dbReference>
<keyword evidence="3" id="KW-0804">Transcription</keyword>
<evidence type="ECO:0000313" key="5">
    <source>
        <dbReference type="EMBL" id="MFC0593866.1"/>
    </source>
</evidence>
<protein>
    <submittedName>
        <fullName evidence="5">FadR/GntR family transcriptional regulator</fullName>
    </submittedName>
</protein>
<sequence length="242" mass="26143">MMIAHRPPRSRPRSLTVEVVEAVGDRIRDGSLAAGAKLPREADLMAEFGVSRTVVREAMSRLQAAGMVATRHGVGTFVVGAGDTVAFRIDPEQMATLQDVIDVLELRIALETECAGLAAARRTADQLQAIRAALAAFVAARESGQDAVGADFQFHLEIARATHNRHFVELMNTLGLSMIPRARLATGQAPAGEEWAYLGRLNAEHQSVLDAIARQDVEGARAAMRTHLANSRQRRQLAAQGH</sequence>
<name>A0ABV6PVL7_9BURK</name>
<dbReference type="Pfam" id="PF00392">
    <property type="entry name" value="GntR"/>
    <property type="match status" value="1"/>
</dbReference>
<dbReference type="InterPro" id="IPR036390">
    <property type="entry name" value="WH_DNA-bd_sf"/>
</dbReference>
<dbReference type="SUPFAM" id="SSF48008">
    <property type="entry name" value="GntR ligand-binding domain-like"/>
    <property type="match status" value="1"/>
</dbReference>
<dbReference type="InterPro" id="IPR008920">
    <property type="entry name" value="TF_FadR/GntR_C"/>
</dbReference>
<keyword evidence="2" id="KW-0238">DNA-binding</keyword>
<dbReference type="InterPro" id="IPR036388">
    <property type="entry name" value="WH-like_DNA-bd_sf"/>
</dbReference>
<dbReference type="Gene3D" id="1.10.10.10">
    <property type="entry name" value="Winged helix-like DNA-binding domain superfamily/Winged helix DNA-binding domain"/>
    <property type="match status" value="1"/>
</dbReference>
<evidence type="ECO:0000313" key="6">
    <source>
        <dbReference type="Proteomes" id="UP001589834"/>
    </source>
</evidence>
<reference evidence="5 6" key="1">
    <citation type="submission" date="2024-09" db="EMBL/GenBank/DDBJ databases">
        <authorList>
            <person name="Sun Q."/>
            <person name="Mori K."/>
        </authorList>
    </citation>
    <scope>NUCLEOTIDE SEQUENCE [LARGE SCALE GENOMIC DNA]</scope>
    <source>
        <strain evidence="5 6">NCAIM B.02336</strain>
    </source>
</reference>
<accession>A0ABV6PVL7</accession>
<dbReference type="Proteomes" id="UP001589834">
    <property type="component" value="Unassembled WGS sequence"/>
</dbReference>
<organism evidence="5 6">
    <name type="scientific">Ottowia pentelensis</name>
    <dbReference type="NCBI Taxonomy" id="511108"/>
    <lineage>
        <taxon>Bacteria</taxon>
        <taxon>Pseudomonadati</taxon>
        <taxon>Pseudomonadota</taxon>
        <taxon>Betaproteobacteria</taxon>
        <taxon>Burkholderiales</taxon>
        <taxon>Comamonadaceae</taxon>
        <taxon>Ottowia</taxon>
    </lineage>
</organism>
<dbReference type="PROSITE" id="PS50949">
    <property type="entry name" value="HTH_GNTR"/>
    <property type="match status" value="1"/>
</dbReference>
<evidence type="ECO:0000256" key="2">
    <source>
        <dbReference type="ARBA" id="ARBA00023125"/>
    </source>
</evidence>
<dbReference type="RefSeq" id="WP_377484232.1">
    <property type="nucleotide sequence ID" value="NZ_JBHLTN010000032.1"/>
</dbReference>
<dbReference type="SMART" id="SM00895">
    <property type="entry name" value="FCD"/>
    <property type="match status" value="1"/>
</dbReference>
<evidence type="ECO:0000256" key="3">
    <source>
        <dbReference type="ARBA" id="ARBA00023163"/>
    </source>
</evidence>
<dbReference type="Gene3D" id="1.20.120.530">
    <property type="entry name" value="GntR ligand-binding domain-like"/>
    <property type="match status" value="1"/>
</dbReference>
<dbReference type="PANTHER" id="PTHR43537">
    <property type="entry name" value="TRANSCRIPTIONAL REGULATOR, GNTR FAMILY"/>
    <property type="match status" value="1"/>
</dbReference>
<gene>
    <name evidence="5" type="ORF">ACFFGG_15035</name>
</gene>
<dbReference type="Pfam" id="PF07729">
    <property type="entry name" value="FCD"/>
    <property type="match status" value="1"/>
</dbReference>
<dbReference type="CDD" id="cd07377">
    <property type="entry name" value="WHTH_GntR"/>
    <property type="match status" value="1"/>
</dbReference>
<dbReference type="SUPFAM" id="SSF46785">
    <property type="entry name" value="Winged helix' DNA-binding domain"/>
    <property type="match status" value="1"/>
</dbReference>
<proteinExistence type="predicted"/>
<evidence type="ECO:0000259" key="4">
    <source>
        <dbReference type="PROSITE" id="PS50949"/>
    </source>
</evidence>
<keyword evidence="6" id="KW-1185">Reference proteome</keyword>
<evidence type="ECO:0000256" key="1">
    <source>
        <dbReference type="ARBA" id="ARBA00023015"/>
    </source>
</evidence>
<dbReference type="InterPro" id="IPR011711">
    <property type="entry name" value="GntR_C"/>
</dbReference>
<feature type="domain" description="HTH gntR-type" evidence="4">
    <location>
        <begin position="13"/>
        <end position="81"/>
    </location>
</feature>
<dbReference type="PRINTS" id="PR00035">
    <property type="entry name" value="HTHGNTR"/>
</dbReference>